<name>A0A967B3A6_9MICO</name>
<dbReference type="GO" id="GO:0019242">
    <property type="term" value="P:methylglyoxal biosynthetic process"/>
    <property type="evidence" value="ECO:0007669"/>
    <property type="project" value="InterPro"/>
</dbReference>
<dbReference type="SMART" id="SM00046">
    <property type="entry name" value="DAGKc"/>
    <property type="match status" value="1"/>
</dbReference>
<evidence type="ECO:0000313" key="2">
    <source>
        <dbReference type="EMBL" id="NHN57232.1"/>
    </source>
</evidence>
<dbReference type="GO" id="GO:0008929">
    <property type="term" value="F:methylglyoxal synthase activity"/>
    <property type="evidence" value="ECO:0007669"/>
    <property type="project" value="InterPro"/>
</dbReference>
<protein>
    <submittedName>
        <fullName evidence="2">Diacylglycerol kinase family lipid kinase</fullName>
    </submittedName>
</protein>
<dbReference type="InterPro" id="IPR001206">
    <property type="entry name" value="Diacylglycerol_kinase_cat_dom"/>
</dbReference>
<dbReference type="InterPro" id="IPR004363">
    <property type="entry name" value="Methylgl_synth"/>
</dbReference>
<dbReference type="InterPro" id="IPR016064">
    <property type="entry name" value="NAD/diacylglycerol_kinase_sf"/>
</dbReference>
<gene>
    <name evidence="2" type="ORF">G9U51_15780</name>
</gene>
<dbReference type="EMBL" id="JAAOIV010000013">
    <property type="protein sequence ID" value="NHN57232.1"/>
    <property type="molecule type" value="Genomic_DNA"/>
</dbReference>
<keyword evidence="2" id="KW-0808">Transferase</keyword>
<dbReference type="SUPFAM" id="SSF111331">
    <property type="entry name" value="NAD kinase/diacylglycerol kinase-like"/>
    <property type="match status" value="1"/>
</dbReference>
<feature type="domain" description="DAGKc" evidence="1">
    <location>
        <begin position="1"/>
        <end position="129"/>
    </location>
</feature>
<dbReference type="Gene3D" id="3.40.50.10330">
    <property type="entry name" value="Probable inorganic polyphosphate/atp-NAD kinase, domain 1"/>
    <property type="match status" value="1"/>
</dbReference>
<dbReference type="PROSITE" id="PS50146">
    <property type="entry name" value="DAGK"/>
    <property type="match status" value="1"/>
</dbReference>
<comment type="caution">
    <text evidence="2">The sequence shown here is derived from an EMBL/GenBank/DDBJ whole genome shotgun (WGS) entry which is preliminary data.</text>
</comment>
<dbReference type="Gene3D" id="2.60.200.40">
    <property type="match status" value="1"/>
</dbReference>
<organism evidence="2 3">
    <name type="scientific">Metallococcus carri</name>
    <dbReference type="NCBI Taxonomy" id="1656884"/>
    <lineage>
        <taxon>Bacteria</taxon>
        <taxon>Bacillati</taxon>
        <taxon>Actinomycetota</taxon>
        <taxon>Actinomycetes</taxon>
        <taxon>Micrococcales</taxon>
        <taxon>Dermacoccaceae</taxon>
        <taxon>Metallococcus</taxon>
    </lineage>
</organism>
<dbReference type="Pfam" id="PF19279">
    <property type="entry name" value="YegS_C"/>
    <property type="match status" value="1"/>
</dbReference>
<proteinExistence type="predicted"/>
<keyword evidence="3" id="KW-1185">Reference proteome</keyword>
<dbReference type="GO" id="GO:0016301">
    <property type="term" value="F:kinase activity"/>
    <property type="evidence" value="ECO:0007669"/>
    <property type="project" value="UniProtKB-KW"/>
</dbReference>
<reference evidence="2" key="1">
    <citation type="submission" date="2020-03" db="EMBL/GenBank/DDBJ databases">
        <title>Draft sequencing of Calidifontibacter sp. DB0510.</title>
        <authorList>
            <person name="Kim D.-U."/>
        </authorList>
    </citation>
    <scope>NUCLEOTIDE SEQUENCE</scope>
    <source>
        <strain evidence="2">DB0510</strain>
    </source>
</reference>
<accession>A0A967B3A6</accession>
<dbReference type="GO" id="GO:0005829">
    <property type="term" value="C:cytosol"/>
    <property type="evidence" value="ECO:0007669"/>
    <property type="project" value="TreeGrafter"/>
</dbReference>
<dbReference type="InterPro" id="IPR017438">
    <property type="entry name" value="ATP-NAD_kinase_N"/>
</dbReference>
<keyword evidence="2" id="KW-0418">Kinase</keyword>
<dbReference type="PANTHER" id="PTHR30492">
    <property type="entry name" value="METHYLGLYOXAL SYNTHASE"/>
    <property type="match status" value="1"/>
</dbReference>
<dbReference type="RefSeq" id="WP_166198305.1">
    <property type="nucleotide sequence ID" value="NZ_JAAOIV010000013.1"/>
</dbReference>
<dbReference type="PANTHER" id="PTHR30492:SF0">
    <property type="entry name" value="METHYLGLYOXAL SYNTHASE"/>
    <property type="match status" value="1"/>
</dbReference>
<evidence type="ECO:0000313" key="3">
    <source>
        <dbReference type="Proteomes" id="UP000744769"/>
    </source>
</evidence>
<dbReference type="InterPro" id="IPR045540">
    <property type="entry name" value="YegS/DAGK_C"/>
</dbReference>
<dbReference type="AlphaFoldDB" id="A0A967B3A6"/>
<dbReference type="Pfam" id="PF00781">
    <property type="entry name" value="DAGK_cat"/>
    <property type="match status" value="1"/>
</dbReference>
<sequence>MKRSAVVINPVKVRDLRAVKQEISAIFWGYGWAEPLYLETTVAEPGVSQSRRAVDEGVDMVCALGGDGTVRCVATPLLHTGIPLGVLASGTGNLLSRNLGLPRSVPDAVRVALSGQSRQIDAMQIDIDRDGDGLYEEPQFGLVMSGIGLDAEILAATDESLKTKIGWLAYPMASRAYLRRRPVPMTVTHDGTEVSRDPLTAVIVGSCGMLQGGITLMPDAQVDDGLLDAVSLRVDNLRAWVPLIAHTSLRRRGDSRQLSRSRARSIDVRTEDAAMIEIDGDIAGRARAIRATVLPGALVVRVR</sequence>
<dbReference type="Proteomes" id="UP000744769">
    <property type="component" value="Unassembled WGS sequence"/>
</dbReference>
<evidence type="ECO:0000259" key="1">
    <source>
        <dbReference type="PROSITE" id="PS50146"/>
    </source>
</evidence>